<dbReference type="PANTHER" id="PTHR24264">
    <property type="entry name" value="TRYPSIN-RELATED"/>
    <property type="match status" value="1"/>
</dbReference>
<dbReference type="PROSITE" id="PS50240">
    <property type="entry name" value="TRYPSIN_DOM"/>
    <property type="match status" value="1"/>
</dbReference>
<dbReference type="AlphaFoldDB" id="A0A6P5KJT2"/>
<protein>
    <submittedName>
        <fullName evidence="10">Mannan-binding lectin serine protease 1-like</fullName>
    </submittedName>
</protein>
<proteinExistence type="inferred from homology"/>
<evidence type="ECO:0000256" key="1">
    <source>
        <dbReference type="ARBA" id="ARBA00004613"/>
    </source>
</evidence>
<keyword evidence="5" id="KW-0720">Serine protease</keyword>
<evidence type="ECO:0000256" key="3">
    <source>
        <dbReference type="ARBA" id="ARBA00022670"/>
    </source>
</evidence>
<evidence type="ECO:0000256" key="2">
    <source>
        <dbReference type="ARBA" id="ARBA00022525"/>
    </source>
</evidence>
<evidence type="ECO:0000259" key="8">
    <source>
        <dbReference type="PROSITE" id="PS50240"/>
    </source>
</evidence>
<dbReference type="SUPFAM" id="SSF50494">
    <property type="entry name" value="Trypsin-like serine proteases"/>
    <property type="match status" value="1"/>
</dbReference>
<dbReference type="InterPro" id="IPR043504">
    <property type="entry name" value="Peptidase_S1_PA_chymotrypsin"/>
</dbReference>
<dbReference type="FunFam" id="2.40.10.10:FF:000002">
    <property type="entry name" value="Transmembrane protease serine"/>
    <property type="match status" value="1"/>
</dbReference>
<keyword evidence="2" id="KW-0964">Secreted</keyword>
<evidence type="ECO:0000313" key="9">
    <source>
        <dbReference type="Proteomes" id="UP000515140"/>
    </source>
</evidence>
<dbReference type="InterPro" id="IPR001314">
    <property type="entry name" value="Peptidase_S1A"/>
</dbReference>
<dbReference type="Gene3D" id="2.40.10.10">
    <property type="entry name" value="Trypsin-like serine proteases"/>
    <property type="match status" value="2"/>
</dbReference>
<dbReference type="InParanoid" id="A0A6P5KJT2"/>
<dbReference type="PROSITE" id="PS00135">
    <property type="entry name" value="TRYPSIN_SER"/>
    <property type="match status" value="1"/>
</dbReference>
<organism evidence="9 10">
    <name type="scientific">Phascolarctos cinereus</name>
    <name type="common">Koala</name>
    <dbReference type="NCBI Taxonomy" id="38626"/>
    <lineage>
        <taxon>Eukaryota</taxon>
        <taxon>Metazoa</taxon>
        <taxon>Chordata</taxon>
        <taxon>Craniata</taxon>
        <taxon>Vertebrata</taxon>
        <taxon>Euteleostomi</taxon>
        <taxon>Mammalia</taxon>
        <taxon>Metatheria</taxon>
        <taxon>Diprotodontia</taxon>
        <taxon>Phascolarctidae</taxon>
        <taxon>Phascolarctos</taxon>
    </lineage>
</organism>
<evidence type="ECO:0000313" key="10">
    <source>
        <dbReference type="RefSeq" id="XP_020844691.1"/>
    </source>
</evidence>
<dbReference type="SMART" id="SM00020">
    <property type="entry name" value="Tryp_SPc"/>
    <property type="match status" value="1"/>
</dbReference>
<evidence type="ECO:0000256" key="5">
    <source>
        <dbReference type="ARBA" id="ARBA00022825"/>
    </source>
</evidence>
<dbReference type="CDD" id="cd00190">
    <property type="entry name" value="Tryp_SPc"/>
    <property type="match status" value="1"/>
</dbReference>
<sequence>MKDDTEQQLQAKSITFHPSYKATTFENDLALIELLEGPMLNDYVMPICLPEGPPQEGTMVLVSGWGKQIQNRIPESLMEIEVPIVNHEACQKAYAKINLKVTSDMICAGERDGGKDACGGDSGGPMVTRSEEQSPWYLVGTVSWGDGCGKKDRYGVYSSIHENQAWIQKVTGVQN</sequence>
<comment type="similarity">
    <text evidence="7">Belongs to the peptidase S1 family. CLIP subfamily.</text>
</comment>
<dbReference type="PRINTS" id="PR00722">
    <property type="entry name" value="CHYMOTRYPSIN"/>
</dbReference>
<keyword evidence="4" id="KW-0378">Hydrolase</keyword>
<comment type="subcellular location">
    <subcellularLocation>
        <location evidence="1">Secreted</location>
    </subcellularLocation>
</comment>
<accession>A0A6P5KJT2</accession>
<dbReference type="RefSeq" id="XP_020844691.1">
    <property type="nucleotide sequence ID" value="XM_020989032.1"/>
</dbReference>
<dbReference type="InterPro" id="IPR033116">
    <property type="entry name" value="TRYPSIN_SER"/>
</dbReference>
<dbReference type="InterPro" id="IPR001254">
    <property type="entry name" value="Trypsin_dom"/>
</dbReference>
<gene>
    <name evidence="10" type="primary">LOC110210182</name>
</gene>
<evidence type="ECO:0000256" key="4">
    <source>
        <dbReference type="ARBA" id="ARBA00022801"/>
    </source>
</evidence>
<dbReference type="GeneID" id="110210182"/>
<dbReference type="Proteomes" id="UP000515140">
    <property type="component" value="Unplaced"/>
</dbReference>
<reference evidence="10" key="1">
    <citation type="submission" date="2025-08" db="UniProtKB">
        <authorList>
            <consortium name="RefSeq"/>
        </authorList>
    </citation>
    <scope>IDENTIFICATION</scope>
    <source>
        <tissue evidence="10">Spleen</tissue>
    </source>
</reference>
<dbReference type="GO" id="GO:0004252">
    <property type="term" value="F:serine-type endopeptidase activity"/>
    <property type="evidence" value="ECO:0007669"/>
    <property type="project" value="InterPro"/>
</dbReference>
<keyword evidence="3" id="KW-0645">Protease</keyword>
<dbReference type="KEGG" id="pcw:110210182"/>
<evidence type="ECO:0000256" key="6">
    <source>
        <dbReference type="ARBA" id="ARBA00023157"/>
    </source>
</evidence>
<dbReference type="Pfam" id="PF00089">
    <property type="entry name" value="Trypsin"/>
    <property type="match status" value="1"/>
</dbReference>
<keyword evidence="6" id="KW-1015">Disulfide bond</keyword>
<evidence type="ECO:0000256" key="7">
    <source>
        <dbReference type="ARBA" id="ARBA00024195"/>
    </source>
</evidence>
<dbReference type="GO" id="GO:0005615">
    <property type="term" value="C:extracellular space"/>
    <property type="evidence" value="ECO:0007669"/>
    <property type="project" value="TreeGrafter"/>
</dbReference>
<name>A0A6P5KJT2_PHACI</name>
<dbReference type="GO" id="GO:0006508">
    <property type="term" value="P:proteolysis"/>
    <property type="evidence" value="ECO:0007669"/>
    <property type="project" value="UniProtKB-KW"/>
</dbReference>
<dbReference type="InterPro" id="IPR050127">
    <property type="entry name" value="Serine_Proteases_S1"/>
</dbReference>
<dbReference type="PANTHER" id="PTHR24264:SF65">
    <property type="entry name" value="SRCR DOMAIN-CONTAINING PROTEIN"/>
    <property type="match status" value="1"/>
</dbReference>
<keyword evidence="9" id="KW-1185">Reference proteome</keyword>
<feature type="domain" description="Peptidase S1" evidence="8">
    <location>
        <begin position="1"/>
        <end position="172"/>
    </location>
</feature>
<dbReference type="InterPro" id="IPR009003">
    <property type="entry name" value="Peptidase_S1_PA"/>
</dbReference>